<proteinExistence type="predicted"/>
<name>A0A2X3J6V5_9ENTR</name>
<dbReference type="Proteomes" id="UP000251197">
    <property type="component" value="Unassembled WGS sequence"/>
</dbReference>
<keyword evidence="1" id="KW-0812">Transmembrane</keyword>
<protein>
    <submittedName>
        <fullName evidence="2">Uncharacterized protein</fullName>
    </submittedName>
</protein>
<sequence>MPEASALWNINRQLSFCFGVALLSLLLTVLQDVMPAPQAYLFTFSFAAAGTLAPLVYSLWLNNQQIKNQLIQKEY</sequence>
<evidence type="ECO:0000313" key="2">
    <source>
        <dbReference type="EMBL" id="SQC90844.1"/>
    </source>
</evidence>
<evidence type="ECO:0000256" key="1">
    <source>
        <dbReference type="SAM" id="Phobius"/>
    </source>
</evidence>
<gene>
    <name evidence="2" type="ORF">NCTC12120_03988</name>
</gene>
<accession>A0A2X3J6V5</accession>
<keyword evidence="1" id="KW-1133">Transmembrane helix</keyword>
<evidence type="ECO:0000313" key="3">
    <source>
        <dbReference type="Proteomes" id="UP000251197"/>
    </source>
</evidence>
<keyword evidence="1" id="KW-0472">Membrane</keyword>
<feature type="transmembrane region" description="Helical" evidence="1">
    <location>
        <begin position="41"/>
        <end position="61"/>
    </location>
</feature>
<organism evidence="2 3">
    <name type="scientific">Cedecea neteri</name>
    <dbReference type="NCBI Taxonomy" id="158822"/>
    <lineage>
        <taxon>Bacteria</taxon>
        <taxon>Pseudomonadati</taxon>
        <taxon>Pseudomonadota</taxon>
        <taxon>Gammaproteobacteria</taxon>
        <taxon>Enterobacterales</taxon>
        <taxon>Enterobacteriaceae</taxon>
        <taxon>Cedecea</taxon>
    </lineage>
</organism>
<dbReference type="AlphaFoldDB" id="A0A2X3J6V5"/>
<dbReference type="EMBL" id="UAVU01000005">
    <property type="protein sequence ID" value="SQC90844.1"/>
    <property type="molecule type" value="Genomic_DNA"/>
</dbReference>
<reference evidence="2 3" key="1">
    <citation type="submission" date="2018-06" db="EMBL/GenBank/DDBJ databases">
        <authorList>
            <consortium name="Pathogen Informatics"/>
            <person name="Doyle S."/>
        </authorList>
    </citation>
    <scope>NUCLEOTIDE SEQUENCE [LARGE SCALE GENOMIC DNA]</scope>
    <source>
        <strain evidence="2 3">NCTC12120</strain>
    </source>
</reference>